<organism evidence="1 2">
    <name type="scientific">Metabacillus sediminilitoris</name>
    <dbReference type="NCBI Taxonomy" id="2567941"/>
    <lineage>
        <taxon>Bacteria</taxon>
        <taxon>Bacillati</taxon>
        <taxon>Bacillota</taxon>
        <taxon>Bacilli</taxon>
        <taxon>Bacillales</taxon>
        <taxon>Bacillaceae</taxon>
        <taxon>Metabacillus</taxon>
    </lineage>
</organism>
<dbReference type="OrthoDB" id="2454149at2"/>
<evidence type="ECO:0000313" key="1">
    <source>
        <dbReference type="EMBL" id="THF78621.1"/>
    </source>
</evidence>
<reference evidence="1 2" key="1">
    <citation type="submission" date="2019-04" db="EMBL/GenBank/DDBJ databases">
        <title>Bacillus sediminilitoris sp. nov., isolated from a tidal flat sediment on the East China Sea.</title>
        <authorList>
            <person name="Wei Y."/>
            <person name="Mao H."/>
            <person name="Fang J."/>
        </authorList>
    </citation>
    <scope>NUCLEOTIDE SEQUENCE [LARGE SCALE GENOMIC DNA]</scope>
    <source>
        <strain evidence="1 2">DSL-17</strain>
    </source>
</reference>
<proteinExistence type="predicted"/>
<evidence type="ECO:0008006" key="3">
    <source>
        <dbReference type="Google" id="ProtNLM"/>
    </source>
</evidence>
<gene>
    <name evidence="1" type="ORF">E6W99_15770</name>
</gene>
<dbReference type="AlphaFoldDB" id="A0A4S4BW06"/>
<name>A0A4S4BW06_9BACI</name>
<accession>A0A4S4BW06</accession>
<dbReference type="Proteomes" id="UP000310334">
    <property type="component" value="Unassembled WGS sequence"/>
</dbReference>
<comment type="caution">
    <text evidence="1">The sequence shown here is derived from an EMBL/GenBank/DDBJ whole genome shotgun (WGS) entry which is preliminary data.</text>
</comment>
<dbReference type="RefSeq" id="WP_136355530.1">
    <property type="nucleotide sequence ID" value="NZ_CP046266.1"/>
</dbReference>
<sequence>MKRMKIVIPTMLAVGIIALWMLEKDYSAVPLQYRIPIAIMGAIISGVITFFLYKNDEDGVDKKSGKG</sequence>
<protein>
    <recommendedName>
        <fullName evidence="3">Histidine kinase</fullName>
    </recommendedName>
</protein>
<evidence type="ECO:0000313" key="2">
    <source>
        <dbReference type="Proteomes" id="UP000310334"/>
    </source>
</evidence>
<keyword evidence="2" id="KW-1185">Reference proteome</keyword>
<dbReference type="EMBL" id="SSNT01000011">
    <property type="protein sequence ID" value="THF78621.1"/>
    <property type="molecule type" value="Genomic_DNA"/>
</dbReference>